<accession>A0A6J7WDE3</accession>
<dbReference type="EMBL" id="LR798230">
    <property type="protein sequence ID" value="CAB5208321.1"/>
    <property type="molecule type" value="Genomic_DNA"/>
</dbReference>
<protein>
    <submittedName>
        <fullName evidence="2">Phage-like element PBSX protein, XkdF</fullName>
    </submittedName>
</protein>
<evidence type="ECO:0000256" key="1">
    <source>
        <dbReference type="SAM" id="MobiDB-lite"/>
    </source>
</evidence>
<feature type="compositionally biased region" description="Low complexity" evidence="1">
    <location>
        <begin position="262"/>
        <end position="283"/>
    </location>
</feature>
<name>A0A6J7WDE3_9CAUD</name>
<gene>
    <name evidence="2" type="ORF">UFOVP182_7</name>
</gene>
<proteinExistence type="predicted"/>
<evidence type="ECO:0000313" key="2">
    <source>
        <dbReference type="EMBL" id="CAB5208321.1"/>
    </source>
</evidence>
<organism evidence="2">
    <name type="scientific">uncultured Caudovirales phage</name>
    <dbReference type="NCBI Taxonomy" id="2100421"/>
    <lineage>
        <taxon>Viruses</taxon>
        <taxon>Duplodnaviria</taxon>
        <taxon>Heunggongvirae</taxon>
        <taxon>Uroviricota</taxon>
        <taxon>Caudoviricetes</taxon>
        <taxon>Peduoviridae</taxon>
        <taxon>Maltschvirus</taxon>
        <taxon>Maltschvirus maltsch</taxon>
    </lineage>
</organism>
<feature type="region of interest" description="Disordered" evidence="1">
    <location>
        <begin position="258"/>
        <end position="283"/>
    </location>
</feature>
<sequence length="381" mass="42976">MNSMTEYPVYRVKFGLDDEKSGIKLVSIVEEPAIEMNSIMLSEEKEMEFYFSNEDEMRIVGPALIPDKMIFRKANGGYFMYFTKEDIKDLVKKFNKTGDNRRIGLDHNGSISDAFINEQWIVEDSAKDKSSLYGFNLEPGSWMIDVQLTDQSLWNELKVKKNLGFSIEAFLGLKINDVSMNLENNEEIIKDEVITDGIENHTETELTDENETAVEETAVVEETETAEEEVVLEETVESVEGSEVSEPVENKEVELAKMAADPETPSESEVPSATETPTESETPAAMDAAQNIAELNDKVGKLEMLVADMVAKFADMQDKMSATEDMAMKAEAVIELGRQSRTTYDDVLAGKEEFRHLKTEDKSQYMVDRVEQIAKLVNKNK</sequence>
<reference evidence="2" key="1">
    <citation type="submission" date="2020-05" db="EMBL/GenBank/DDBJ databases">
        <authorList>
            <person name="Chiriac C."/>
            <person name="Salcher M."/>
            <person name="Ghai R."/>
            <person name="Kavagutti S V."/>
        </authorList>
    </citation>
    <scope>NUCLEOTIDE SEQUENCE</scope>
</reference>